<protein>
    <submittedName>
        <fullName evidence="1">Uncharacterized protein</fullName>
    </submittedName>
</protein>
<evidence type="ECO:0000313" key="2">
    <source>
        <dbReference type="Proteomes" id="UP000259683"/>
    </source>
</evidence>
<name>A0A385ECV0_9CAUD</name>
<accession>A0A385ECV0</accession>
<reference evidence="1" key="2">
    <citation type="submission" date="2021-07" db="EMBL/GenBank/DDBJ databases">
        <title>Giant CbK-like Caulobacter bacteriophages have genetically divergent genomes.</title>
        <authorList>
            <person name="Wilson K."/>
            <person name="Ely B."/>
        </authorList>
    </citation>
    <scope>NUCLEOTIDE SEQUENCE</scope>
</reference>
<dbReference type="EMBL" id="MH588547">
    <property type="protein sequence ID" value="AXQ69714.1"/>
    <property type="molecule type" value="Genomic_DNA"/>
</dbReference>
<dbReference type="Proteomes" id="UP000259683">
    <property type="component" value="Segment"/>
</dbReference>
<reference evidence="1" key="1">
    <citation type="submission" date="2018-07" db="EMBL/GenBank/DDBJ databases">
        <authorList>
            <person name="Wilson K.M."/>
            <person name="Ely B."/>
        </authorList>
    </citation>
    <scope>NUCLEOTIDE SEQUENCE</scope>
</reference>
<evidence type="ECO:0000313" key="1">
    <source>
        <dbReference type="EMBL" id="AXQ69714.1"/>
    </source>
</evidence>
<organism evidence="1 2">
    <name type="scientific">Caulobacter phage CcrSC</name>
    <dbReference type="NCBI Taxonomy" id="2283272"/>
    <lineage>
        <taxon>Viruses</taxon>
        <taxon>Duplodnaviria</taxon>
        <taxon>Heunggongvirae</taxon>
        <taxon>Uroviricota</taxon>
        <taxon>Caudoviricetes</taxon>
        <taxon>Jeanschmidtviridae</taxon>
        <taxon>Bertelyvirus</taxon>
        <taxon>Bertelyvirus SC</taxon>
    </lineage>
</organism>
<gene>
    <name evidence="1" type="ORF">CcrSC_gp132</name>
</gene>
<sequence>MAISLDQKVDFLWKRLIYSVTKTGTADDKAGSNESIASPITITVADIWNDVDLITAAPPVADTAAIKVLTGANRVRGTSDPTAQPNFTWIATATFGDVSSRLKDFVPASFGSGYAVKVYIGDPSTGPAARIFPDTTGEEWVFDYAAGVLNFAGTVPANKTATIGSGTVSVASNGIYFEAYQYIGGKGGKAGVNPEDLGTMAYQDSDDVNITGGTISDATFINVTIDGGTF</sequence>
<keyword evidence="2" id="KW-1185">Reference proteome</keyword>
<proteinExistence type="predicted"/>